<reference evidence="6" key="1">
    <citation type="journal article" date="2020" name="Stud. Mycol.">
        <title>101 Dothideomycetes genomes: a test case for predicting lifestyles and emergence of pathogens.</title>
        <authorList>
            <person name="Haridas S."/>
            <person name="Albert R."/>
            <person name="Binder M."/>
            <person name="Bloem J."/>
            <person name="Labutti K."/>
            <person name="Salamov A."/>
            <person name="Andreopoulos B."/>
            <person name="Baker S."/>
            <person name="Barry K."/>
            <person name="Bills G."/>
            <person name="Bluhm B."/>
            <person name="Cannon C."/>
            <person name="Castanera R."/>
            <person name="Culley D."/>
            <person name="Daum C."/>
            <person name="Ezra D."/>
            <person name="Gonzalez J."/>
            <person name="Henrissat B."/>
            <person name="Kuo A."/>
            <person name="Liang C."/>
            <person name="Lipzen A."/>
            <person name="Lutzoni F."/>
            <person name="Magnuson J."/>
            <person name="Mondo S."/>
            <person name="Nolan M."/>
            <person name="Ohm R."/>
            <person name="Pangilinan J."/>
            <person name="Park H.-J."/>
            <person name="Ramirez L."/>
            <person name="Alfaro M."/>
            <person name="Sun H."/>
            <person name="Tritt A."/>
            <person name="Yoshinaga Y."/>
            <person name="Zwiers L.-H."/>
            <person name="Turgeon B."/>
            <person name="Goodwin S."/>
            <person name="Spatafora J."/>
            <person name="Crous P."/>
            <person name="Grigoriev I."/>
        </authorList>
    </citation>
    <scope>NUCLEOTIDE SEQUENCE</scope>
    <source>
        <strain evidence="6">CBS 123094</strain>
    </source>
</reference>
<evidence type="ECO:0008006" key="8">
    <source>
        <dbReference type="Google" id="ProtNLM"/>
    </source>
</evidence>
<protein>
    <recommendedName>
        <fullName evidence="8">RTA1-domain-containing protein</fullName>
    </recommendedName>
</protein>
<feature type="transmembrane region" description="Helical" evidence="5">
    <location>
        <begin position="85"/>
        <end position="110"/>
    </location>
</feature>
<dbReference type="PANTHER" id="PTHR31465:SF28">
    <property type="entry name" value="DOMAIN PROTEIN, PUTATIVE-RELATED"/>
    <property type="match status" value="1"/>
</dbReference>
<keyword evidence="3 5" id="KW-1133">Transmembrane helix</keyword>
<dbReference type="InterPro" id="IPR007568">
    <property type="entry name" value="RTA1"/>
</dbReference>
<evidence type="ECO:0000313" key="7">
    <source>
        <dbReference type="Proteomes" id="UP000799779"/>
    </source>
</evidence>
<evidence type="ECO:0000256" key="5">
    <source>
        <dbReference type="SAM" id="Phobius"/>
    </source>
</evidence>
<sequence length="347" mass="38785">MNWVNICSTDKWTVEESPYLYKPSVVIAVIGVVLFTGVSLVLFYQFVKHRTWFLWALVIGMGMECFGFLLRAFSAKDVLKVLPFLGSYLFILLAPSFLAASCYGAFGRVLWFATPSSARNFRTLWVPPRWITPVFVTFDLFSFLIQLFGGAKAASGIASAGEDASKEELAKKIESGKNILLVGLSLQLACFGLFAIIGGRFLWVSRKWVVQGPEGKVTGATGRQWRSMNWAINGAATLITLRAFYRIFAEQNDTNFFARHEWAFWLLDALPIFATLVLFAAYHPGRILPQQYIRLRLDRKAIINSKGGIFYPPAYTINNPIQSNTALGPVPTGQANYYGYGSRGGQY</sequence>
<keyword evidence="2 5" id="KW-0812">Transmembrane</keyword>
<keyword evidence="4 5" id="KW-0472">Membrane</keyword>
<dbReference type="AlphaFoldDB" id="A0A6A5W6L0"/>
<dbReference type="GO" id="GO:0016020">
    <property type="term" value="C:membrane"/>
    <property type="evidence" value="ECO:0007669"/>
    <property type="project" value="UniProtKB-SubCell"/>
</dbReference>
<dbReference type="OrthoDB" id="3358017at2759"/>
<feature type="transmembrane region" description="Helical" evidence="5">
    <location>
        <begin position="52"/>
        <end position="73"/>
    </location>
</feature>
<gene>
    <name evidence="6" type="ORF">P154DRAFT_496760</name>
</gene>
<evidence type="ECO:0000256" key="2">
    <source>
        <dbReference type="ARBA" id="ARBA00022692"/>
    </source>
</evidence>
<comment type="subcellular location">
    <subcellularLocation>
        <location evidence="1">Membrane</location>
        <topology evidence="1">Multi-pass membrane protein</topology>
    </subcellularLocation>
</comment>
<dbReference type="Pfam" id="PF04479">
    <property type="entry name" value="RTA1"/>
    <property type="match status" value="1"/>
</dbReference>
<feature type="transmembrane region" description="Helical" evidence="5">
    <location>
        <begin position="262"/>
        <end position="282"/>
    </location>
</feature>
<accession>A0A6A5W6L0</accession>
<proteinExistence type="predicted"/>
<organism evidence="6 7">
    <name type="scientific">Amniculicola lignicola CBS 123094</name>
    <dbReference type="NCBI Taxonomy" id="1392246"/>
    <lineage>
        <taxon>Eukaryota</taxon>
        <taxon>Fungi</taxon>
        <taxon>Dikarya</taxon>
        <taxon>Ascomycota</taxon>
        <taxon>Pezizomycotina</taxon>
        <taxon>Dothideomycetes</taxon>
        <taxon>Pleosporomycetidae</taxon>
        <taxon>Pleosporales</taxon>
        <taxon>Amniculicolaceae</taxon>
        <taxon>Amniculicola</taxon>
    </lineage>
</organism>
<dbReference type="PANTHER" id="PTHR31465">
    <property type="entry name" value="PROTEIN RTA1-RELATED"/>
    <property type="match status" value="1"/>
</dbReference>
<evidence type="ECO:0000256" key="4">
    <source>
        <dbReference type="ARBA" id="ARBA00023136"/>
    </source>
</evidence>
<name>A0A6A5W6L0_9PLEO</name>
<feature type="transmembrane region" description="Helical" evidence="5">
    <location>
        <begin position="25"/>
        <end position="46"/>
    </location>
</feature>
<dbReference type="EMBL" id="ML977612">
    <property type="protein sequence ID" value="KAF1997540.1"/>
    <property type="molecule type" value="Genomic_DNA"/>
</dbReference>
<evidence type="ECO:0000256" key="1">
    <source>
        <dbReference type="ARBA" id="ARBA00004141"/>
    </source>
</evidence>
<evidence type="ECO:0000313" key="6">
    <source>
        <dbReference type="EMBL" id="KAF1997540.1"/>
    </source>
</evidence>
<dbReference type="Proteomes" id="UP000799779">
    <property type="component" value="Unassembled WGS sequence"/>
</dbReference>
<evidence type="ECO:0000256" key="3">
    <source>
        <dbReference type="ARBA" id="ARBA00022989"/>
    </source>
</evidence>
<keyword evidence="7" id="KW-1185">Reference proteome</keyword>
<feature type="transmembrane region" description="Helical" evidence="5">
    <location>
        <begin position="179"/>
        <end position="203"/>
    </location>
</feature>